<evidence type="ECO:0000313" key="2">
    <source>
        <dbReference type="EMBL" id="MBC2844636.1"/>
    </source>
</evidence>
<keyword evidence="3" id="KW-1185">Reference proteome</keyword>
<dbReference type="Proteomes" id="UP000533900">
    <property type="component" value="Unassembled WGS sequence"/>
</dbReference>
<reference evidence="2" key="1">
    <citation type="submission" date="2020-08" db="EMBL/GenBank/DDBJ databases">
        <title>Winogradskyella ouciana sp. nov., isolated from the hadal seawater of the Mariana Trench.</title>
        <authorList>
            <person name="He X."/>
        </authorList>
    </citation>
    <scope>NUCLEOTIDE SEQUENCE [LARGE SCALE GENOMIC DNA]</scope>
    <source>
        <strain evidence="2">KCTC 52348</strain>
    </source>
</reference>
<comment type="caution">
    <text evidence="2">The sequence shown here is derived from an EMBL/GenBank/DDBJ whole genome shotgun (WGS) entry which is preliminary data.</text>
</comment>
<organism evidence="2 3">
    <name type="scientific">Winogradskyella flava</name>
    <dbReference type="NCBI Taxonomy" id="1884876"/>
    <lineage>
        <taxon>Bacteria</taxon>
        <taxon>Pseudomonadati</taxon>
        <taxon>Bacteroidota</taxon>
        <taxon>Flavobacteriia</taxon>
        <taxon>Flavobacteriales</taxon>
        <taxon>Flavobacteriaceae</taxon>
        <taxon>Winogradskyella</taxon>
    </lineage>
</organism>
<keyword evidence="1" id="KW-0812">Transmembrane</keyword>
<name>A0A842IS40_9FLAO</name>
<sequence length="108" mass="12459">MVVLKKMNASTLMETLIATVLVMVIFMVASLILNNMFSNSIKNNRRAITSKINAIEYLYINDKITLPYQDDYEDWMITMEPLKNTSKIGLKATNEVTGKTIEKIFYKR</sequence>
<keyword evidence="1" id="KW-0472">Membrane</keyword>
<feature type="transmembrane region" description="Helical" evidence="1">
    <location>
        <begin position="16"/>
        <end position="37"/>
    </location>
</feature>
<proteinExistence type="predicted"/>
<accession>A0A842IS40</accession>
<dbReference type="EMBL" id="JACLCP010000001">
    <property type="protein sequence ID" value="MBC2844636.1"/>
    <property type="molecule type" value="Genomic_DNA"/>
</dbReference>
<evidence type="ECO:0000256" key="1">
    <source>
        <dbReference type="SAM" id="Phobius"/>
    </source>
</evidence>
<protein>
    <recommendedName>
        <fullName evidence="4">Type II secretion system protein</fullName>
    </recommendedName>
</protein>
<evidence type="ECO:0000313" key="3">
    <source>
        <dbReference type="Proteomes" id="UP000533900"/>
    </source>
</evidence>
<dbReference type="AlphaFoldDB" id="A0A842IS40"/>
<gene>
    <name evidence="2" type="ORF">H7F21_05985</name>
</gene>
<keyword evidence="1" id="KW-1133">Transmembrane helix</keyword>
<evidence type="ECO:0008006" key="4">
    <source>
        <dbReference type="Google" id="ProtNLM"/>
    </source>
</evidence>